<dbReference type="CDD" id="cd00136">
    <property type="entry name" value="PDZ_canonical"/>
    <property type="match status" value="1"/>
</dbReference>
<dbReference type="SUPFAM" id="SSF50156">
    <property type="entry name" value="PDZ domain-like"/>
    <property type="match status" value="1"/>
</dbReference>
<sequence length="160" mass="17802">MADEPEESRFVVVITKEQSASLGLDVTYRTWTKSGVFITKVFEDGLIASWNQKNDPSKRVSVGDFIYQVNQVSKDTVAMITELKTQKHLAIHVMKRFGKPIPPLQGGPEAGVKAHAQESRRSDVEALLQQLNGVTDEELAGLICVALEQRPHLRHVVLGR</sequence>
<dbReference type="PROSITE" id="PS50106">
    <property type="entry name" value="PDZ"/>
    <property type="match status" value="1"/>
</dbReference>
<gene>
    <name evidence="2" type="ORF">EVOR1521_LOCUS1104</name>
</gene>
<protein>
    <recommendedName>
        <fullName evidence="1">PDZ domain-containing protein</fullName>
    </recommendedName>
</protein>
<dbReference type="Gene3D" id="2.30.42.10">
    <property type="match status" value="1"/>
</dbReference>
<evidence type="ECO:0000313" key="2">
    <source>
        <dbReference type="EMBL" id="CAJ1370551.1"/>
    </source>
</evidence>
<proteinExistence type="predicted"/>
<evidence type="ECO:0000313" key="3">
    <source>
        <dbReference type="Proteomes" id="UP001178507"/>
    </source>
</evidence>
<dbReference type="InterPro" id="IPR001478">
    <property type="entry name" value="PDZ"/>
</dbReference>
<feature type="domain" description="PDZ" evidence="1">
    <location>
        <begin position="11"/>
        <end position="81"/>
    </location>
</feature>
<reference evidence="2" key="1">
    <citation type="submission" date="2023-08" db="EMBL/GenBank/DDBJ databases">
        <authorList>
            <person name="Chen Y."/>
            <person name="Shah S."/>
            <person name="Dougan E. K."/>
            <person name="Thang M."/>
            <person name="Chan C."/>
        </authorList>
    </citation>
    <scope>NUCLEOTIDE SEQUENCE</scope>
</reference>
<dbReference type="EMBL" id="CAUJNA010000026">
    <property type="protein sequence ID" value="CAJ1370551.1"/>
    <property type="molecule type" value="Genomic_DNA"/>
</dbReference>
<dbReference type="InterPro" id="IPR036034">
    <property type="entry name" value="PDZ_sf"/>
</dbReference>
<name>A0AA36HKL5_9DINO</name>
<evidence type="ECO:0000259" key="1">
    <source>
        <dbReference type="PROSITE" id="PS50106"/>
    </source>
</evidence>
<keyword evidence="3" id="KW-1185">Reference proteome</keyword>
<accession>A0AA36HKL5</accession>
<dbReference type="AlphaFoldDB" id="A0AA36HKL5"/>
<dbReference type="Proteomes" id="UP001178507">
    <property type="component" value="Unassembled WGS sequence"/>
</dbReference>
<organism evidence="2 3">
    <name type="scientific">Effrenium voratum</name>
    <dbReference type="NCBI Taxonomy" id="2562239"/>
    <lineage>
        <taxon>Eukaryota</taxon>
        <taxon>Sar</taxon>
        <taxon>Alveolata</taxon>
        <taxon>Dinophyceae</taxon>
        <taxon>Suessiales</taxon>
        <taxon>Symbiodiniaceae</taxon>
        <taxon>Effrenium</taxon>
    </lineage>
</organism>
<comment type="caution">
    <text evidence="2">The sequence shown here is derived from an EMBL/GenBank/DDBJ whole genome shotgun (WGS) entry which is preliminary data.</text>
</comment>